<proteinExistence type="evidence at transcript level"/>
<dbReference type="AlphaFoldDB" id="A0A3G5BIE2"/>
<feature type="domain" description="Kazal-like" evidence="2">
    <location>
        <begin position="19"/>
        <end position="74"/>
    </location>
</feature>
<name>A0A3G5BIE2_DOLGE</name>
<reference evidence="3" key="1">
    <citation type="journal article" date="2018" name="Toxins">
        <title>Buzz kill: function and proteomic composition of venom from the giant assassin fly Dolopus genitalis (Diptera: Asilidae).</title>
        <authorList>
            <person name="Walker A.A."/>
            <person name="Dobson J."/>
            <person name="Jin J."/>
            <person name="Robinson S.D."/>
            <person name="Herzig V."/>
            <person name="Vetter I."/>
            <person name="King G.F."/>
            <person name="Fry B.G."/>
        </authorList>
    </citation>
    <scope>NUCLEOTIDE SEQUENCE</scope>
    <source>
        <strain evidence="3">U-Asilidin14-Dg31</strain>
        <tissue evidence="3">Venom/thoracic glands</tissue>
    </source>
</reference>
<evidence type="ECO:0000256" key="1">
    <source>
        <dbReference type="SAM" id="SignalP"/>
    </source>
</evidence>
<feature type="chain" id="PRO_5018100796" evidence="1">
    <location>
        <begin position="19"/>
        <end position="74"/>
    </location>
</feature>
<evidence type="ECO:0000259" key="2">
    <source>
        <dbReference type="PROSITE" id="PS51465"/>
    </source>
</evidence>
<dbReference type="InterPro" id="IPR002350">
    <property type="entry name" value="Kazal_dom"/>
</dbReference>
<organism evidence="3">
    <name type="scientific">Dolopus genitalis</name>
    <name type="common">Giant Australian assassin fly</name>
    <name type="synonym">Asilus genitalis</name>
    <dbReference type="NCBI Taxonomy" id="2488630"/>
    <lineage>
        <taxon>Eukaryota</taxon>
        <taxon>Metazoa</taxon>
        <taxon>Ecdysozoa</taxon>
        <taxon>Arthropoda</taxon>
        <taxon>Hexapoda</taxon>
        <taxon>Insecta</taxon>
        <taxon>Pterygota</taxon>
        <taxon>Neoptera</taxon>
        <taxon>Endopterygota</taxon>
        <taxon>Diptera</taxon>
        <taxon>Brachycera</taxon>
        <taxon>Muscomorpha</taxon>
        <taxon>Asiloidea</taxon>
        <taxon>Asilidae</taxon>
        <taxon>Asilinae</taxon>
        <taxon>Dolopus</taxon>
    </lineage>
</organism>
<evidence type="ECO:0000313" key="3">
    <source>
        <dbReference type="EMBL" id="AYV99552.1"/>
    </source>
</evidence>
<dbReference type="Gene3D" id="3.30.60.30">
    <property type="match status" value="1"/>
</dbReference>
<accession>A0A3G5BIE2</accession>
<dbReference type="PROSITE" id="PS51465">
    <property type="entry name" value="KAZAL_2"/>
    <property type="match status" value="1"/>
</dbReference>
<keyword evidence="1" id="KW-0732">Signal</keyword>
<dbReference type="EMBL" id="MK075149">
    <property type="protein sequence ID" value="AYV99552.1"/>
    <property type="molecule type" value="mRNA"/>
</dbReference>
<feature type="signal peptide" evidence="1">
    <location>
        <begin position="1"/>
        <end position="18"/>
    </location>
</feature>
<sequence>MKFLLVAIVLMILGLTTAIDLSNPCPKKCNINKSLNPVCVQKDDGSQQTVPNESFVRCAKSCNKNWSVVHAGKC</sequence>
<protein>
    <submittedName>
        <fullName evidence="3">Venom polypeptide</fullName>
    </submittedName>
</protein>